<dbReference type="Gene3D" id="3.30.70.330">
    <property type="match status" value="1"/>
</dbReference>
<reference evidence="16" key="1">
    <citation type="submission" date="2022-07" db="EMBL/GenBank/DDBJ databases">
        <authorList>
            <person name="Trinca V."/>
            <person name="Uliana J.V.C."/>
            <person name="Torres T.T."/>
            <person name="Ward R.J."/>
            <person name="Monesi N."/>
        </authorList>
    </citation>
    <scope>NUCLEOTIDE SEQUENCE</scope>
    <source>
        <strain evidence="16">HSMRA1968</strain>
        <tissue evidence="16">Whole embryos</tissue>
    </source>
</reference>
<evidence type="ECO:0000256" key="1">
    <source>
        <dbReference type="ARBA" id="ARBA00004123"/>
    </source>
</evidence>
<sequence length="292" mass="32858">MVYIHFPSNLTEEELMLQAKYQKLKKKKKAIQAHKAPKQETDKPIISKRPSDARDAREVARKLLKSGAIQALQRPLTKQDQTSFKRPKGQERKRVVPDQSVAQYQPFSSTQSDIQTTEVSSPEVKDASTSRVRNLYQQFATERDREERGLVEKKASADTTSPARADKPRIGNTIYVSGNKLTDEFLRNHFGGFGDIINISMEIEKGRGFITFSKPEAADRAITEMNGKPADGVQLLVQLARRQPQIELINEASSSAVWSTLAASHSQKGSHKDKRQVVKYDDMLPDAGDMFE</sequence>
<evidence type="ECO:0000313" key="16">
    <source>
        <dbReference type="EMBL" id="KAJ6644348.1"/>
    </source>
</evidence>
<keyword evidence="8" id="KW-0805">Transcription regulation</keyword>
<dbReference type="GO" id="GO:0034244">
    <property type="term" value="P:negative regulation of transcription elongation by RNA polymerase II"/>
    <property type="evidence" value="ECO:0007669"/>
    <property type="project" value="TreeGrafter"/>
</dbReference>
<comment type="caution">
    <text evidence="16">The sequence shown here is derived from an EMBL/GenBank/DDBJ whole genome shotgun (WGS) entry which is preliminary data.</text>
</comment>
<dbReference type="FunFam" id="3.30.70.330:FF:000448">
    <property type="entry name" value="Negative elongation factor E"/>
    <property type="match status" value="1"/>
</dbReference>
<dbReference type="InterPro" id="IPR033102">
    <property type="entry name" value="NELFE"/>
</dbReference>
<evidence type="ECO:0000256" key="3">
    <source>
        <dbReference type="ARBA" id="ARBA00006120"/>
    </source>
</evidence>
<evidence type="ECO:0000256" key="2">
    <source>
        <dbReference type="ARBA" id="ARBA00004286"/>
    </source>
</evidence>
<evidence type="ECO:0000256" key="9">
    <source>
        <dbReference type="ARBA" id="ARBA00023163"/>
    </source>
</evidence>
<dbReference type="PANTHER" id="PTHR17250">
    <property type="entry name" value="NEGATIVE ELONGATION FACTOR E"/>
    <property type="match status" value="1"/>
</dbReference>
<dbReference type="Pfam" id="PF00076">
    <property type="entry name" value="RRM_1"/>
    <property type="match status" value="1"/>
</dbReference>
<evidence type="ECO:0000256" key="11">
    <source>
        <dbReference type="ARBA" id="ARBA00054796"/>
    </source>
</evidence>
<dbReference type="Proteomes" id="UP001151699">
    <property type="component" value="Chromosome B"/>
</dbReference>
<feature type="compositionally biased region" description="Basic and acidic residues" evidence="14">
    <location>
        <begin position="37"/>
        <end position="56"/>
    </location>
</feature>
<evidence type="ECO:0000256" key="12">
    <source>
        <dbReference type="ARBA" id="ARBA00065269"/>
    </source>
</evidence>
<name>A0A9Q0N691_9DIPT</name>
<keyword evidence="10" id="KW-0539">Nucleus</keyword>
<evidence type="ECO:0000256" key="6">
    <source>
        <dbReference type="ARBA" id="ARBA00022491"/>
    </source>
</evidence>
<dbReference type="SUPFAM" id="SSF54928">
    <property type="entry name" value="RNA-binding domain, RBD"/>
    <property type="match status" value="1"/>
</dbReference>
<accession>A0A9Q0N691</accession>
<feature type="compositionally biased region" description="Basic and acidic residues" evidence="14">
    <location>
        <begin position="141"/>
        <end position="156"/>
    </location>
</feature>
<dbReference type="InterPro" id="IPR035979">
    <property type="entry name" value="RBD_domain_sf"/>
</dbReference>
<organism evidence="16 17">
    <name type="scientific">Pseudolycoriella hygida</name>
    <dbReference type="NCBI Taxonomy" id="35572"/>
    <lineage>
        <taxon>Eukaryota</taxon>
        <taxon>Metazoa</taxon>
        <taxon>Ecdysozoa</taxon>
        <taxon>Arthropoda</taxon>
        <taxon>Hexapoda</taxon>
        <taxon>Insecta</taxon>
        <taxon>Pterygota</taxon>
        <taxon>Neoptera</taxon>
        <taxon>Endopterygota</taxon>
        <taxon>Diptera</taxon>
        <taxon>Nematocera</taxon>
        <taxon>Sciaroidea</taxon>
        <taxon>Sciaridae</taxon>
        <taxon>Pseudolycoriella</taxon>
    </lineage>
</organism>
<dbReference type="OrthoDB" id="378874at2759"/>
<feature type="domain" description="RRM" evidence="15">
    <location>
        <begin position="172"/>
        <end position="242"/>
    </location>
</feature>
<dbReference type="AlphaFoldDB" id="A0A9Q0N691"/>
<evidence type="ECO:0000256" key="10">
    <source>
        <dbReference type="ARBA" id="ARBA00023242"/>
    </source>
</evidence>
<evidence type="ECO:0000313" key="17">
    <source>
        <dbReference type="Proteomes" id="UP001151699"/>
    </source>
</evidence>
<keyword evidence="6" id="KW-0678">Repressor</keyword>
<dbReference type="EMBL" id="WJQU01000002">
    <property type="protein sequence ID" value="KAJ6644348.1"/>
    <property type="molecule type" value="Genomic_DNA"/>
</dbReference>
<keyword evidence="9" id="KW-0804">Transcription</keyword>
<dbReference type="InterPro" id="IPR000504">
    <property type="entry name" value="RRM_dom"/>
</dbReference>
<dbReference type="PANTHER" id="PTHR17250:SF0">
    <property type="entry name" value="NEGATIVE ELONGATION FACTOR E"/>
    <property type="match status" value="1"/>
</dbReference>
<evidence type="ECO:0000256" key="14">
    <source>
        <dbReference type="SAM" id="MobiDB-lite"/>
    </source>
</evidence>
<dbReference type="GO" id="GO:0005694">
    <property type="term" value="C:chromosome"/>
    <property type="evidence" value="ECO:0007669"/>
    <property type="project" value="UniProtKB-SubCell"/>
</dbReference>
<dbReference type="PROSITE" id="PS50102">
    <property type="entry name" value="RRM"/>
    <property type="match status" value="1"/>
</dbReference>
<comment type="similarity">
    <text evidence="3">Belongs to the RRM NELF-E family.</text>
</comment>
<evidence type="ECO:0000256" key="13">
    <source>
        <dbReference type="PROSITE-ProRule" id="PRU00176"/>
    </source>
</evidence>
<comment type="function">
    <text evidence="11">Essential component of the NELF complex, a complex that negatively regulates the elongation of transcription by RNA polymerase II by RNA polymerase II. The NELF complex, which acts via an association with the DSIF complex, causes transcriptional pausing.</text>
</comment>
<comment type="subunit">
    <text evidence="12">Component of the NELF complex, which is at least composed of TH1/NELF-D and NELF-E.</text>
</comment>
<evidence type="ECO:0000256" key="7">
    <source>
        <dbReference type="ARBA" id="ARBA00022884"/>
    </source>
</evidence>
<keyword evidence="5" id="KW-0158">Chromosome</keyword>
<feature type="region of interest" description="Disordered" evidence="14">
    <location>
        <begin position="28"/>
        <end position="56"/>
    </location>
</feature>
<protein>
    <recommendedName>
        <fullName evidence="4">Negative elongation factor E</fullName>
    </recommendedName>
</protein>
<evidence type="ECO:0000256" key="4">
    <source>
        <dbReference type="ARBA" id="ARBA00014464"/>
    </source>
</evidence>
<keyword evidence="16" id="KW-0648">Protein biosynthesis</keyword>
<keyword evidence="7 13" id="KW-0694">RNA-binding</keyword>
<evidence type="ECO:0000256" key="5">
    <source>
        <dbReference type="ARBA" id="ARBA00022454"/>
    </source>
</evidence>
<keyword evidence="16" id="KW-0251">Elongation factor</keyword>
<comment type="subcellular location">
    <subcellularLocation>
        <location evidence="2">Chromosome</location>
    </subcellularLocation>
    <subcellularLocation>
        <location evidence="1">Nucleus</location>
    </subcellularLocation>
</comment>
<keyword evidence="17" id="KW-1185">Reference proteome</keyword>
<feature type="compositionally biased region" description="Polar residues" evidence="14">
    <location>
        <begin position="100"/>
        <end position="120"/>
    </location>
</feature>
<dbReference type="GO" id="GO:0032021">
    <property type="term" value="C:NELF complex"/>
    <property type="evidence" value="ECO:0007669"/>
    <property type="project" value="InterPro"/>
</dbReference>
<feature type="compositionally biased region" description="Polar residues" evidence="14">
    <location>
        <begin position="129"/>
        <end position="140"/>
    </location>
</feature>
<feature type="region of interest" description="Disordered" evidence="14">
    <location>
        <begin position="72"/>
        <end position="168"/>
    </location>
</feature>
<evidence type="ECO:0000256" key="8">
    <source>
        <dbReference type="ARBA" id="ARBA00023015"/>
    </source>
</evidence>
<dbReference type="GO" id="GO:0003746">
    <property type="term" value="F:translation elongation factor activity"/>
    <property type="evidence" value="ECO:0007669"/>
    <property type="project" value="UniProtKB-KW"/>
</dbReference>
<dbReference type="InterPro" id="IPR012677">
    <property type="entry name" value="Nucleotide-bd_a/b_plait_sf"/>
</dbReference>
<gene>
    <name evidence="16" type="primary">Nelf-E</name>
    <name evidence="16" type="ORF">Bhyg_09316</name>
</gene>
<evidence type="ECO:0000259" key="15">
    <source>
        <dbReference type="PROSITE" id="PS50102"/>
    </source>
</evidence>
<dbReference type="SMART" id="SM00360">
    <property type="entry name" value="RRM"/>
    <property type="match status" value="1"/>
</dbReference>
<proteinExistence type="inferred from homology"/>
<dbReference type="GO" id="GO:0003723">
    <property type="term" value="F:RNA binding"/>
    <property type="evidence" value="ECO:0007669"/>
    <property type="project" value="UniProtKB-UniRule"/>
</dbReference>